<sequence>MFLSGITLTFFKQFGLGIWLTLPVLIAFGLVIALCGQVVGRREGWSRFDSFYWSFVTATTVGYGDLHPSKRGTKMLALFIALLGMSCTGILIAVGVHAITLALAAHDAAGKLH</sequence>
<feature type="domain" description="Potassium channel" evidence="9">
    <location>
        <begin position="24"/>
        <end position="99"/>
    </location>
</feature>
<dbReference type="AlphaFoldDB" id="Q1IUP3"/>
<dbReference type="EMBL" id="CP000360">
    <property type="protein sequence ID" value="ABF39407.1"/>
    <property type="molecule type" value="Genomic_DNA"/>
</dbReference>
<keyword evidence="6 8" id="KW-0472">Membrane</keyword>
<gene>
    <name evidence="10" type="ordered locus">Acid345_0402</name>
</gene>
<accession>Q1IUP3</accession>
<dbReference type="KEGG" id="aba:Acid345_0402"/>
<dbReference type="InterPro" id="IPR003280">
    <property type="entry name" value="2pore_dom_K_chnl"/>
</dbReference>
<feature type="transmembrane region" description="Helical" evidence="8">
    <location>
        <begin position="76"/>
        <end position="105"/>
    </location>
</feature>
<evidence type="ECO:0000256" key="2">
    <source>
        <dbReference type="ARBA" id="ARBA00022448"/>
    </source>
</evidence>
<dbReference type="OrthoDB" id="9785285at2"/>
<keyword evidence="2" id="KW-0813">Transport</keyword>
<dbReference type="GO" id="GO:0015271">
    <property type="term" value="F:outward rectifier potassium channel activity"/>
    <property type="evidence" value="ECO:0007669"/>
    <property type="project" value="TreeGrafter"/>
</dbReference>
<dbReference type="SUPFAM" id="SSF81324">
    <property type="entry name" value="Voltage-gated potassium channels"/>
    <property type="match status" value="1"/>
</dbReference>
<dbReference type="HOGENOM" id="CLU_161866_1_0_0"/>
<dbReference type="GO" id="GO:0030322">
    <property type="term" value="P:stabilization of membrane potential"/>
    <property type="evidence" value="ECO:0007669"/>
    <property type="project" value="TreeGrafter"/>
</dbReference>
<evidence type="ECO:0000256" key="5">
    <source>
        <dbReference type="ARBA" id="ARBA00023065"/>
    </source>
</evidence>
<evidence type="ECO:0000256" key="1">
    <source>
        <dbReference type="ARBA" id="ARBA00004141"/>
    </source>
</evidence>
<keyword evidence="3 8" id="KW-0812">Transmembrane</keyword>
<dbReference type="PANTHER" id="PTHR11003:SF334">
    <property type="entry name" value="FI03418P"/>
    <property type="match status" value="1"/>
</dbReference>
<dbReference type="eggNOG" id="ENOG50337HK">
    <property type="taxonomic scope" value="Bacteria"/>
</dbReference>
<keyword evidence="11" id="KW-1185">Reference proteome</keyword>
<dbReference type="Proteomes" id="UP000002432">
    <property type="component" value="Chromosome"/>
</dbReference>
<dbReference type="Pfam" id="PF07885">
    <property type="entry name" value="Ion_trans_2"/>
    <property type="match status" value="1"/>
</dbReference>
<dbReference type="STRING" id="204669.Acid345_0402"/>
<keyword evidence="5" id="KW-0406">Ion transport</keyword>
<feature type="transmembrane region" description="Helical" evidence="8">
    <location>
        <begin position="16"/>
        <end position="39"/>
    </location>
</feature>
<evidence type="ECO:0000313" key="10">
    <source>
        <dbReference type="EMBL" id="ABF39407.1"/>
    </source>
</evidence>
<dbReference type="EnsemblBacteria" id="ABF39407">
    <property type="protein sequence ID" value="ABF39407"/>
    <property type="gene ID" value="Acid345_0402"/>
</dbReference>
<evidence type="ECO:0000256" key="6">
    <source>
        <dbReference type="ARBA" id="ARBA00023136"/>
    </source>
</evidence>
<dbReference type="GO" id="GO:0022841">
    <property type="term" value="F:potassium ion leak channel activity"/>
    <property type="evidence" value="ECO:0007669"/>
    <property type="project" value="TreeGrafter"/>
</dbReference>
<dbReference type="RefSeq" id="WP_011521209.1">
    <property type="nucleotide sequence ID" value="NC_008009.1"/>
</dbReference>
<organism evidence="10 11">
    <name type="scientific">Koribacter versatilis (strain Ellin345)</name>
    <dbReference type="NCBI Taxonomy" id="204669"/>
    <lineage>
        <taxon>Bacteria</taxon>
        <taxon>Pseudomonadati</taxon>
        <taxon>Acidobacteriota</taxon>
        <taxon>Terriglobia</taxon>
        <taxon>Terriglobales</taxon>
        <taxon>Candidatus Korobacteraceae</taxon>
        <taxon>Candidatus Korobacter</taxon>
    </lineage>
</organism>
<dbReference type="GO" id="GO:0005886">
    <property type="term" value="C:plasma membrane"/>
    <property type="evidence" value="ECO:0007669"/>
    <property type="project" value="TreeGrafter"/>
</dbReference>
<evidence type="ECO:0000256" key="8">
    <source>
        <dbReference type="SAM" id="Phobius"/>
    </source>
</evidence>
<dbReference type="Gene3D" id="1.10.287.70">
    <property type="match status" value="1"/>
</dbReference>
<evidence type="ECO:0000313" key="11">
    <source>
        <dbReference type="Proteomes" id="UP000002432"/>
    </source>
</evidence>
<evidence type="ECO:0000259" key="9">
    <source>
        <dbReference type="Pfam" id="PF07885"/>
    </source>
</evidence>
<dbReference type="PANTHER" id="PTHR11003">
    <property type="entry name" value="POTASSIUM CHANNEL, SUBFAMILY K"/>
    <property type="match status" value="1"/>
</dbReference>
<comment type="subcellular location">
    <subcellularLocation>
        <location evidence="1">Membrane</location>
        <topology evidence="1">Multi-pass membrane protein</topology>
    </subcellularLocation>
</comment>
<keyword evidence="4 8" id="KW-1133">Transmembrane helix</keyword>
<name>Q1IUP3_KORVE</name>
<evidence type="ECO:0000256" key="3">
    <source>
        <dbReference type="ARBA" id="ARBA00022692"/>
    </source>
</evidence>
<reference evidence="10 11" key="1">
    <citation type="journal article" date="2009" name="Appl. Environ. Microbiol.">
        <title>Three genomes from the phylum Acidobacteria provide insight into the lifestyles of these microorganisms in soils.</title>
        <authorList>
            <person name="Ward N.L."/>
            <person name="Challacombe J.F."/>
            <person name="Janssen P.H."/>
            <person name="Henrissat B."/>
            <person name="Coutinho P.M."/>
            <person name="Wu M."/>
            <person name="Xie G."/>
            <person name="Haft D.H."/>
            <person name="Sait M."/>
            <person name="Badger J."/>
            <person name="Barabote R.D."/>
            <person name="Bradley B."/>
            <person name="Brettin T.S."/>
            <person name="Brinkac L.M."/>
            <person name="Bruce D."/>
            <person name="Creasy T."/>
            <person name="Daugherty S.C."/>
            <person name="Davidsen T.M."/>
            <person name="DeBoy R.T."/>
            <person name="Detter J.C."/>
            <person name="Dodson R.J."/>
            <person name="Durkin A.S."/>
            <person name="Ganapathy A."/>
            <person name="Gwinn-Giglio M."/>
            <person name="Han C.S."/>
            <person name="Khouri H."/>
            <person name="Kiss H."/>
            <person name="Kothari S.P."/>
            <person name="Madupu R."/>
            <person name="Nelson K.E."/>
            <person name="Nelson W.C."/>
            <person name="Paulsen I."/>
            <person name="Penn K."/>
            <person name="Ren Q."/>
            <person name="Rosovitz M.J."/>
            <person name="Selengut J.D."/>
            <person name="Shrivastava S."/>
            <person name="Sullivan S.A."/>
            <person name="Tapia R."/>
            <person name="Thompson L.S."/>
            <person name="Watkins K.L."/>
            <person name="Yang Q."/>
            <person name="Yu C."/>
            <person name="Zafar N."/>
            <person name="Zhou L."/>
            <person name="Kuske C.R."/>
        </authorList>
    </citation>
    <scope>NUCLEOTIDE SEQUENCE [LARGE SCALE GENOMIC DNA]</scope>
    <source>
        <strain evidence="10 11">Ellin345</strain>
    </source>
</reference>
<evidence type="ECO:0000256" key="4">
    <source>
        <dbReference type="ARBA" id="ARBA00022989"/>
    </source>
</evidence>
<protein>
    <submittedName>
        <fullName evidence="10">Ion transport, K+ channel</fullName>
    </submittedName>
</protein>
<keyword evidence="7 10" id="KW-0407">Ion channel</keyword>
<evidence type="ECO:0000256" key="7">
    <source>
        <dbReference type="ARBA" id="ARBA00023303"/>
    </source>
</evidence>
<proteinExistence type="predicted"/>
<dbReference type="InterPro" id="IPR013099">
    <property type="entry name" value="K_chnl_dom"/>
</dbReference>